<evidence type="ECO:0008006" key="4">
    <source>
        <dbReference type="Google" id="ProtNLM"/>
    </source>
</evidence>
<evidence type="ECO:0000313" key="2">
    <source>
        <dbReference type="EMBL" id="MDO6456372.1"/>
    </source>
</evidence>
<proteinExistence type="predicted"/>
<accession>A0AAW7XR39</accession>
<comment type="caution">
    <text evidence="2">The sequence shown here is derived from an EMBL/GenBank/DDBJ whole genome shotgun (WGS) entry which is preliminary data.</text>
</comment>
<dbReference type="EMBL" id="JAUOPJ010000003">
    <property type="protein sequence ID" value="MDO6456372.1"/>
    <property type="molecule type" value="Genomic_DNA"/>
</dbReference>
<protein>
    <recommendedName>
        <fullName evidence="4">Flp pilus assembly protein, pilin Flp</fullName>
    </recommendedName>
</protein>
<sequence length="80" mass="8244">MILFSSIYNFHREEDGAVTVDWVVLTAAIVGLGIAVMTAVAPGITDLGGKISDDLSTMNTTTYSVDTTTDATDGDGDGDG</sequence>
<keyword evidence="1" id="KW-1133">Transmembrane helix</keyword>
<dbReference type="RefSeq" id="WP_303481131.1">
    <property type="nucleotide sequence ID" value="NZ_JAUOPJ010000003.1"/>
</dbReference>
<organism evidence="2 3">
    <name type="scientific">Celeribacter halophilus</name>
    <dbReference type="NCBI Taxonomy" id="576117"/>
    <lineage>
        <taxon>Bacteria</taxon>
        <taxon>Pseudomonadati</taxon>
        <taxon>Pseudomonadota</taxon>
        <taxon>Alphaproteobacteria</taxon>
        <taxon>Rhodobacterales</taxon>
        <taxon>Roseobacteraceae</taxon>
        <taxon>Celeribacter</taxon>
    </lineage>
</organism>
<dbReference type="AlphaFoldDB" id="A0AAW7XR39"/>
<evidence type="ECO:0000313" key="3">
    <source>
        <dbReference type="Proteomes" id="UP001169823"/>
    </source>
</evidence>
<gene>
    <name evidence="2" type="ORF">Q4494_04715</name>
</gene>
<reference evidence="2" key="1">
    <citation type="submission" date="2023-07" db="EMBL/GenBank/DDBJ databases">
        <title>Genome content predicts the carbon catabolic preferences of heterotrophic bacteria.</title>
        <authorList>
            <person name="Gralka M."/>
        </authorList>
    </citation>
    <scope>NUCLEOTIDE SEQUENCE</scope>
    <source>
        <strain evidence="2">I2M02</strain>
    </source>
</reference>
<keyword evidence="1" id="KW-0812">Transmembrane</keyword>
<evidence type="ECO:0000256" key="1">
    <source>
        <dbReference type="SAM" id="Phobius"/>
    </source>
</evidence>
<keyword evidence="1" id="KW-0472">Membrane</keyword>
<dbReference type="Proteomes" id="UP001169823">
    <property type="component" value="Unassembled WGS sequence"/>
</dbReference>
<feature type="transmembrane region" description="Helical" evidence="1">
    <location>
        <begin position="20"/>
        <end position="41"/>
    </location>
</feature>
<name>A0AAW7XR39_9RHOB</name>